<feature type="signal peptide" evidence="2">
    <location>
        <begin position="1"/>
        <end position="17"/>
    </location>
</feature>
<gene>
    <name evidence="3" type="ORF">LTR84_003781</name>
</gene>
<feature type="chain" id="PRO_5043642483" evidence="2">
    <location>
        <begin position="18"/>
        <end position="312"/>
    </location>
</feature>
<reference evidence="3 4" key="1">
    <citation type="submission" date="2023-08" db="EMBL/GenBank/DDBJ databases">
        <title>Black Yeasts Isolated from many extreme environments.</title>
        <authorList>
            <person name="Coleine C."/>
            <person name="Stajich J.E."/>
            <person name="Selbmann L."/>
        </authorList>
    </citation>
    <scope>NUCLEOTIDE SEQUENCE [LARGE SCALE GENOMIC DNA]</scope>
    <source>
        <strain evidence="3 4">CCFEE 5792</strain>
    </source>
</reference>
<evidence type="ECO:0000313" key="4">
    <source>
        <dbReference type="Proteomes" id="UP001358417"/>
    </source>
</evidence>
<dbReference type="GeneID" id="89971964"/>
<keyword evidence="4" id="KW-1185">Reference proteome</keyword>
<sequence length="312" mass="32158">MKHWALLLLSLGALVSADITVELFSDDGCGGDIGVSLGKVSSNGNNDKDSSGCQPGAPFGSVRVNSGDPGFQCNLFSDNTCTSFTKTVFSNTVGCTGVSGSSLVCFSQALFDNPFAESQVTVNLGTIIHSEQDNNPVSLPQLFAKACSSGGCDPTNTIAVKFDVEGKQGTITASADGSFGNLDQAKYTQSLLMAAMPKINIRPDNLGTTDTSGNPPTVFDLPNFARVTIRDKKGDMQAYLKVTYKVEGSDTNEIDCGGLFAGVTEAALKAVPEVGGLLASAFQCACNEVASGSCGGSSGSKRSIAGHTSRVL</sequence>
<accession>A0AAV9N676</accession>
<keyword evidence="2" id="KW-0732">Signal</keyword>
<evidence type="ECO:0000256" key="1">
    <source>
        <dbReference type="SAM" id="MobiDB-lite"/>
    </source>
</evidence>
<protein>
    <submittedName>
        <fullName evidence="3">Uncharacterized protein</fullName>
    </submittedName>
</protein>
<evidence type="ECO:0000313" key="3">
    <source>
        <dbReference type="EMBL" id="KAK5050500.1"/>
    </source>
</evidence>
<comment type="caution">
    <text evidence="3">The sequence shown here is derived from an EMBL/GenBank/DDBJ whole genome shotgun (WGS) entry which is preliminary data.</text>
</comment>
<organism evidence="3 4">
    <name type="scientific">Exophiala bonariae</name>
    <dbReference type="NCBI Taxonomy" id="1690606"/>
    <lineage>
        <taxon>Eukaryota</taxon>
        <taxon>Fungi</taxon>
        <taxon>Dikarya</taxon>
        <taxon>Ascomycota</taxon>
        <taxon>Pezizomycotina</taxon>
        <taxon>Eurotiomycetes</taxon>
        <taxon>Chaetothyriomycetidae</taxon>
        <taxon>Chaetothyriales</taxon>
        <taxon>Herpotrichiellaceae</taxon>
        <taxon>Exophiala</taxon>
    </lineage>
</organism>
<evidence type="ECO:0000256" key="2">
    <source>
        <dbReference type="SAM" id="SignalP"/>
    </source>
</evidence>
<feature type="region of interest" description="Disordered" evidence="1">
    <location>
        <begin position="291"/>
        <end position="312"/>
    </location>
</feature>
<dbReference type="Proteomes" id="UP001358417">
    <property type="component" value="Unassembled WGS sequence"/>
</dbReference>
<proteinExistence type="predicted"/>
<dbReference type="AlphaFoldDB" id="A0AAV9N676"/>
<name>A0AAV9N676_9EURO</name>
<dbReference type="RefSeq" id="XP_064705086.1">
    <property type="nucleotide sequence ID" value="XM_064847365.1"/>
</dbReference>
<dbReference type="EMBL" id="JAVRRD010000017">
    <property type="protein sequence ID" value="KAK5050500.1"/>
    <property type="molecule type" value="Genomic_DNA"/>
</dbReference>